<sequence length="262" mass="28164">MLPVRHDLAMLGKAARRSPPSHRRAAPLVTYALIGICCAVFLLGPASGLTGPPGPHGAGDLLVAQTAYFERWGVVPEELWHGSPERLLTPLTALFVHGNWLHLLGNMLFLYVFGAMAEERMGRASFALFYLAAGVLALLGYAAAHADSLQMLVGASGAISGVLGAFLCLFPRARVTSLFPFLFFLPLRFPAWAVLLFWFVLQWLAARTAGDRPGVAYLAHVLGFALGFLYAWARYRCAARVKSTAASGDGPRPPGDPPPGPR</sequence>
<feature type="transmembrane region" description="Helical" evidence="7">
    <location>
        <begin position="94"/>
        <end position="114"/>
    </location>
</feature>
<evidence type="ECO:0000313" key="9">
    <source>
        <dbReference type="EMBL" id="GAA0334511.1"/>
    </source>
</evidence>
<keyword evidence="3" id="KW-0997">Cell inner membrane</keyword>
<dbReference type="PANTHER" id="PTHR43066:SF26">
    <property type="entry name" value="RHOMBOID PROTEASE GLPG"/>
    <property type="match status" value="1"/>
</dbReference>
<evidence type="ECO:0000313" key="10">
    <source>
        <dbReference type="Proteomes" id="UP001500063"/>
    </source>
</evidence>
<feature type="domain" description="Peptidase S54 rhomboid" evidence="8">
    <location>
        <begin position="87"/>
        <end position="235"/>
    </location>
</feature>
<evidence type="ECO:0000256" key="7">
    <source>
        <dbReference type="SAM" id="Phobius"/>
    </source>
</evidence>
<organism evidence="9 10">
    <name type="scientific">Streptomyces blastmyceticus</name>
    <dbReference type="NCBI Taxonomy" id="68180"/>
    <lineage>
        <taxon>Bacteria</taxon>
        <taxon>Bacillati</taxon>
        <taxon>Actinomycetota</taxon>
        <taxon>Actinomycetes</taxon>
        <taxon>Kitasatosporales</taxon>
        <taxon>Streptomycetaceae</taxon>
        <taxon>Streptomyces</taxon>
    </lineage>
</organism>
<gene>
    <name evidence="9" type="ORF">GCM10010319_08100</name>
</gene>
<reference evidence="9 10" key="1">
    <citation type="journal article" date="2019" name="Int. J. Syst. Evol. Microbiol.">
        <title>The Global Catalogue of Microorganisms (GCM) 10K type strain sequencing project: providing services to taxonomists for standard genome sequencing and annotation.</title>
        <authorList>
            <consortium name="The Broad Institute Genomics Platform"/>
            <consortium name="The Broad Institute Genome Sequencing Center for Infectious Disease"/>
            <person name="Wu L."/>
            <person name="Ma J."/>
        </authorList>
    </citation>
    <scope>NUCLEOTIDE SEQUENCE [LARGE SCALE GENOMIC DNA]</scope>
    <source>
        <strain evidence="9 10">JCM 4565</strain>
    </source>
</reference>
<keyword evidence="6 7" id="KW-0472">Membrane</keyword>
<evidence type="ECO:0000256" key="2">
    <source>
        <dbReference type="ARBA" id="ARBA00022475"/>
    </source>
</evidence>
<comment type="subcellular location">
    <subcellularLocation>
        <location evidence="1">Membrane</location>
        <topology evidence="1">Multi-pass membrane protein</topology>
    </subcellularLocation>
</comment>
<keyword evidence="5 7" id="KW-1133">Transmembrane helix</keyword>
<dbReference type="InterPro" id="IPR035952">
    <property type="entry name" value="Rhomboid-like_sf"/>
</dbReference>
<dbReference type="Gene3D" id="1.20.1540.10">
    <property type="entry name" value="Rhomboid-like"/>
    <property type="match status" value="1"/>
</dbReference>
<feature type="transmembrane region" description="Helical" evidence="7">
    <location>
        <begin position="126"/>
        <end position="144"/>
    </location>
</feature>
<evidence type="ECO:0000256" key="3">
    <source>
        <dbReference type="ARBA" id="ARBA00022519"/>
    </source>
</evidence>
<evidence type="ECO:0000256" key="6">
    <source>
        <dbReference type="ARBA" id="ARBA00023136"/>
    </source>
</evidence>
<evidence type="ECO:0000256" key="4">
    <source>
        <dbReference type="ARBA" id="ARBA00022692"/>
    </source>
</evidence>
<evidence type="ECO:0000256" key="5">
    <source>
        <dbReference type="ARBA" id="ARBA00022989"/>
    </source>
</evidence>
<protein>
    <submittedName>
        <fullName evidence="9">Rhomboid family intramembrane serine protease</fullName>
    </submittedName>
</protein>
<keyword evidence="2" id="KW-1003">Cell membrane</keyword>
<comment type="caution">
    <text evidence="9">The sequence shown here is derived from an EMBL/GenBank/DDBJ whole genome shotgun (WGS) entry which is preliminary data.</text>
</comment>
<proteinExistence type="predicted"/>
<dbReference type="EMBL" id="BAAABW010000003">
    <property type="protein sequence ID" value="GAA0334511.1"/>
    <property type="molecule type" value="Genomic_DNA"/>
</dbReference>
<evidence type="ECO:0000259" key="8">
    <source>
        <dbReference type="Pfam" id="PF01694"/>
    </source>
</evidence>
<keyword evidence="4 7" id="KW-0812">Transmembrane</keyword>
<dbReference type="GO" id="GO:0008233">
    <property type="term" value="F:peptidase activity"/>
    <property type="evidence" value="ECO:0007669"/>
    <property type="project" value="UniProtKB-KW"/>
</dbReference>
<dbReference type="SUPFAM" id="SSF144091">
    <property type="entry name" value="Rhomboid-like"/>
    <property type="match status" value="1"/>
</dbReference>
<dbReference type="Pfam" id="PF01694">
    <property type="entry name" value="Rhomboid"/>
    <property type="match status" value="1"/>
</dbReference>
<feature type="transmembrane region" description="Helical" evidence="7">
    <location>
        <begin position="25"/>
        <end position="44"/>
    </location>
</feature>
<keyword evidence="10" id="KW-1185">Reference proteome</keyword>
<dbReference type="InterPro" id="IPR022764">
    <property type="entry name" value="Peptidase_S54_rhomboid_dom"/>
</dbReference>
<name>A0ABN0WE85_9ACTN</name>
<accession>A0ABN0WE85</accession>
<feature type="transmembrane region" description="Helical" evidence="7">
    <location>
        <begin position="215"/>
        <end position="233"/>
    </location>
</feature>
<feature type="transmembrane region" description="Helical" evidence="7">
    <location>
        <begin position="150"/>
        <end position="170"/>
    </location>
</feature>
<keyword evidence="9" id="KW-0645">Protease</keyword>
<evidence type="ECO:0000256" key="1">
    <source>
        <dbReference type="ARBA" id="ARBA00004141"/>
    </source>
</evidence>
<keyword evidence="9" id="KW-0378">Hydrolase</keyword>
<dbReference type="Proteomes" id="UP001500063">
    <property type="component" value="Unassembled WGS sequence"/>
</dbReference>
<feature type="transmembrane region" description="Helical" evidence="7">
    <location>
        <begin position="182"/>
        <end position="203"/>
    </location>
</feature>
<dbReference type="PANTHER" id="PTHR43066">
    <property type="entry name" value="RHOMBOID-RELATED PROTEIN"/>
    <property type="match status" value="1"/>
</dbReference>
<dbReference type="GO" id="GO:0006508">
    <property type="term" value="P:proteolysis"/>
    <property type="evidence" value="ECO:0007669"/>
    <property type="project" value="UniProtKB-KW"/>
</dbReference>